<evidence type="ECO:0000313" key="3">
    <source>
        <dbReference type="Proteomes" id="UP000261620"/>
    </source>
</evidence>
<proteinExistence type="predicted"/>
<dbReference type="Proteomes" id="UP000261620">
    <property type="component" value="Unplaced"/>
</dbReference>
<dbReference type="GO" id="GO:0035091">
    <property type="term" value="F:phosphatidylinositol binding"/>
    <property type="evidence" value="ECO:0007669"/>
    <property type="project" value="TreeGrafter"/>
</dbReference>
<evidence type="ECO:0000313" key="2">
    <source>
        <dbReference type="Ensembl" id="ENSMMOP00000021798.1"/>
    </source>
</evidence>
<dbReference type="PANTHER" id="PTHR22775:SF33">
    <property type="entry name" value="SNX19A PROTEIN"/>
    <property type="match status" value="1"/>
</dbReference>
<dbReference type="AlphaFoldDB" id="A0A3Q3WU22"/>
<feature type="domain" description="Sorting nexin C-terminal" evidence="1">
    <location>
        <begin position="26"/>
        <end position="114"/>
    </location>
</feature>
<dbReference type="Pfam" id="PF08628">
    <property type="entry name" value="Nexin_C"/>
    <property type="match status" value="1"/>
</dbReference>
<reference evidence="2" key="1">
    <citation type="submission" date="2025-08" db="UniProtKB">
        <authorList>
            <consortium name="Ensembl"/>
        </authorList>
    </citation>
    <scope>IDENTIFICATION</scope>
</reference>
<reference evidence="2" key="2">
    <citation type="submission" date="2025-09" db="UniProtKB">
        <authorList>
            <consortium name="Ensembl"/>
        </authorList>
    </citation>
    <scope>IDENTIFICATION</scope>
</reference>
<keyword evidence="3" id="KW-1185">Reference proteome</keyword>
<protein>
    <recommendedName>
        <fullName evidence="1">Sorting nexin C-terminal domain-containing protein</fullName>
    </recommendedName>
</protein>
<dbReference type="PANTHER" id="PTHR22775">
    <property type="entry name" value="SORTING NEXIN"/>
    <property type="match status" value="1"/>
</dbReference>
<accession>A0A3Q3WU22</accession>
<name>A0A3Q3WU22_MOLML</name>
<organism evidence="2 3">
    <name type="scientific">Mola mola</name>
    <name type="common">Ocean sunfish</name>
    <name type="synonym">Tetraodon mola</name>
    <dbReference type="NCBI Taxonomy" id="94237"/>
    <lineage>
        <taxon>Eukaryota</taxon>
        <taxon>Metazoa</taxon>
        <taxon>Chordata</taxon>
        <taxon>Craniata</taxon>
        <taxon>Vertebrata</taxon>
        <taxon>Euteleostomi</taxon>
        <taxon>Actinopterygii</taxon>
        <taxon>Neopterygii</taxon>
        <taxon>Teleostei</taxon>
        <taxon>Neoteleostei</taxon>
        <taxon>Acanthomorphata</taxon>
        <taxon>Eupercaria</taxon>
        <taxon>Tetraodontiformes</taxon>
        <taxon>Molidae</taxon>
        <taxon>Mola</taxon>
    </lineage>
</organism>
<dbReference type="InterPro" id="IPR013937">
    <property type="entry name" value="Sorting_nexin_C"/>
</dbReference>
<sequence>SYMYLFHTLRWRPGLEGTWSQNSSPSTWLDVGVAHLTTASCWVIYLQVLQEAVWPGGKLPAQPRPERSAAEREKSKEQCLDCLMQLLPEFITDILGSEKYRLSLETMLESLQDQQINKHLIFCICDLLLEFLIPESRDEAFQSSLLQSLTNDTSSPLISTG</sequence>
<dbReference type="Ensembl" id="ENSMMOT00000022160.1">
    <property type="protein sequence ID" value="ENSMMOP00000021798.1"/>
    <property type="gene ID" value="ENSMMOG00000016562.1"/>
</dbReference>
<evidence type="ECO:0000259" key="1">
    <source>
        <dbReference type="Pfam" id="PF08628"/>
    </source>
</evidence>